<dbReference type="AlphaFoldDB" id="A0AA96G6U7"/>
<protein>
    <recommendedName>
        <fullName evidence="2">Putative gamma-glutamylcyclotransferase</fullName>
    </recommendedName>
</protein>
<keyword evidence="5" id="KW-1185">Reference proteome</keyword>
<keyword evidence="1" id="KW-0808">Transferase</keyword>
<proteinExistence type="predicted"/>
<dbReference type="KEGG" id="nall:PP769_10555"/>
<dbReference type="Proteomes" id="UP001302719">
    <property type="component" value="Chromosome"/>
</dbReference>
<dbReference type="InterPro" id="IPR045038">
    <property type="entry name" value="AIG2-like"/>
</dbReference>
<gene>
    <name evidence="4" type="ORF">PP769_10555</name>
</gene>
<evidence type="ECO:0000256" key="1">
    <source>
        <dbReference type="ARBA" id="ARBA00022679"/>
    </source>
</evidence>
<accession>A0AA96G6U7</accession>
<dbReference type="PANTHER" id="PTHR31544">
    <property type="entry name" value="AIG2-LIKE PROTEIN D"/>
    <property type="match status" value="1"/>
</dbReference>
<sequence>MSDALFTYGTLQFPEVIEAVTGLALPWVEAEAPGFAQFRFRDRIYPGMVKREGALTQGRVYTLMSHQTWELLDRFEDPVYRRELLEVYRPDGSTITAHAYVLPVAQQHLLSSDRWQMDWFSHVHLDGYVSRCRVFYEAMTSHGLPESYKQTLWKLTDSPQISQA</sequence>
<dbReference type="InterPro" id="IPR009288">
    <property type="entry name" value="AIG2-like_dom"/>
</dbReference>
<dbReference type="GO" id="GO:0016740">
    <property type="term" value="F:transferase activity"/>
    <property type="evidence" value="ECO:0007669"/>
    <property type="project" value="UniProtKB-KW"/>
</dbReference>
<dbReference type="EMBL" id="CP116967">
    <property type="protein sequence ID" value="WNM56424.1"/>
    <property type="molecule type" value="Genomic_DNA"/>
</dbReference>
<dbReference type="PANTHER" id="PTHR31544:SF2">
    <property type="entry name" value="AIG2-LIKE PROTEIN D"/>
    <property type="match status" value="1"/>
</dbReference>
<feature type="domain" description="Gamma-glutamylcyclotransferase AIG2-like" evidence="3">
    <location>
        <begin position="5"/>
        <end position="116"/>
    </location>
</feature>
<name>A0AA96G6U7_9BACT</name>
<dbReference type="InterPro" id="IPR036568">
    <property type="entry name" value="GGCT-like_sf"/>
</dbReference>
<dbReference type="InterPro" id="IPR013024">
    <property type="entry name" value="GGCT-like"/>
</dbReference>
<evidence type="ECO:0000313" key="4">
    <source>
        <dbReference type="EMBL" id="WNM56424.1"/>
    </source>
</evidence>
<dbReference type="Gene3D" id="3.10.490.10">
    <property type="entry name" value="Gamma-glutamyl cyclotransferase-like"/>
    <property type="match status" value="1"/>
</dbReference>
<organism evidence="4 5">
    <name type="scientific">Candidatus Nitrospira allomarina</name>
    <dbReference type="NCBI Taxonomy" id="3020900"/>
    <lineage>
        <taxon>Bacteria</taxon>
        <taxon>Pseudomonadati</taxon>
        <taxon>Nitrospirota</taxon>
        <taxon>Nitrospiria</taxon>
        <taxon>Nitrospirales</taxon>
        <taxon>Nitrospiraceae</taxon>
        <taxon>Nitrospira</taxon>
    </lineage>
</organism>
<evidence type="ECO:0000259" key="3">
    <source>
        <dbReference type="Pfam" id="PF06094"/>
    </source>
</evidence>
<evidence type="ECO:0000256" key="2">
    <source>
        <dbReference type="ARBA" id="ARBA00030602"/>
    </source>
</evidence>
<evidence type="ECO:0000313" key="5">
    <source>
        <dbReference type="Proteomes" id="UP001302719"/>
    </source>
</evidence>
<reference evidence="4 5" key="1">
    <citation type="submission" date="2023-01" db="EMBL/GenBank/DDBJ databases">
        <title>Cultivation and genomic characterization of new, ubiquitous marine nitrite-oxidizing bacteria from the Nitrospirales.</title>
        <authorList>
            <person name="Mueller A.J."/>
            <person name="Daebeler A."/>
            <person name="Herbold C.W."/>
            <person name="Kirkegaard R.H."/>
            <person name="Daims H."/>
        </authorList>
    </citation>
    <scope>NUCLEOTIDE SEQUENCE [LARGE SCALE GENOMIC DNA]</scope>
    <source>
        <strain evidence="4 5">VA</strain>
    </source>
</reference>
<dbReference type="Pfam" id="PF06094">
    <property type="entry name" value="GGACT"/>
    <property type="match status" value="1"/>
</dbReference>
<dbReference type="SUPFAM" id="SSF110857">
    <property type="entry name" value="Gamma-glutamyl cyclotransferase-like"/>
    <property type="match status" value="1"/>
</dbReference>
<dbReference type="RefSeq" id="WP_312640014.1">
    <property type="nucleotide sequence ID" value="NZ_CP116967.1"/>
</dbReference>
<dbReference type="CDD" id="cd06661">
    <property type="entry name" value="GGCT_like"/>
    <property type="match status" value="1"/>
</dbReference>